<dbReference type="EMBL" id="AZXY01000012">
    <property type="protein sequence ID" value="KSZ56872.1"/>
    <property type="molecule type" value="Genomic_DNA"/>
</dbReference>
<keyword evidence="1" id="KW-0472">Membrane</keyword>
<gene>
    <name evidence="2" type="ORF">Z045_20915</name>
</gene>
<feature type="transmembrane region" description="Helical" evidence="1">
    <location>
        <begin position="75"/>
        <end position="95"/>
    </location>
</feature>
<proteinExistence type="predicted"/>
<protein>
    <submittedName>
        <fullName evidence="2">Uncharacterized protein</fullName>
    </submittedName>
</protein>
<feature type="transmembrane region" description="Helical" evidence="1">
    <location>
        <begin position="182"/>
        <end position="206"/>
    </location>
</feature>
<organism evidence="2 3">
    <name type="scientific">Rhodococcus pyridinivorans KG-16</name>
    <dbReference type="NCBI Taxonomy" id="1441730"/>
    <lineage>
        <taxon>Bacteria</taxon>
        <taxon>Bacillati</taxon>
        <taxon>Actinomycetota</taxon>
        <taxon>Actinomycetes</taxon>
        <taxon>Mycobacteriales</taxon>
        <taxon>Nocardiaceae</taxon>
        <taxon>Rhodococcus</taxon>
    </lineage>
</organism>
<evidence type="ECO:0000256" key="1">
    <source>
        <dbReference type="SAM" id="Phobius"/>
    </source>
</evidence>
<dbReference type="Proteomes" id="UP000053060">
    <property type="component" value="Unassembled WGS sequence"/>
</dbReference>
<dbReference type="RefSeq" id="WP_041803546.1">
    <property type="nucleotide sequence ID" value="NZ_AZXY01000012.1"/>
</dbReference>
<evidence type="ECO:0000313" key="3">
    <source>
        <dbReference type="Proteomes" id="UP000053060"/>
    </source>
</evidence>
<feature type="transmembrane region" description="Helical" evidence="1">
    <location>
        <begin position="151"/>
        <end position="170"/>
    </location>
</feature>
<accession>A0A0V9UFS4</accession>
<sequence length="207" mass="20615">MTSSGITTLPIDRPATGIDPKALLRGVLRRWPSLVAVALAAFVLADGGTDFPAILTGAALVYLGAAVLGRRSAAWPLFLGAVALIGIGKVAVVAFGVPVEITVVMVALGAAGAVYGLARTPAGRAMLVGPSAVAMLGFGAVAVAAVTVTPVPAGVIVGLGLLGHAAWDYVHFRRNTVVARSLAEFCGVLDTLLGVAVIVLAVSGALS</sequence>
<keyword evidence="1" id="KW-1133">Transmembrane helix</keyword>
<feature type="transmembrane region" description="Helical" evidence="1">
    <location>
        <begin position="125"/>
        <end position="145"/>
    </location>
</feature>
<dbReference type="PATRIC" id="fig|1441730.3.peg.4380"/>
<comment type="caution">
    <text evidence="2">The sequence shown here is derived from an EMBL/GenBank/DDBJ whole genome shotgun (WGS) entry which is preliminary data.</text>
</comment>
<feature type="transmembrane region" description="Helical" evidence="1">
    <location>
        <begin position="51"/>
        <end position="68"/>
    </location>
</feature>
<evidence type="ECO:0000313" key="2">
    <source>
        <dbReference type="EMBL" id="KSZ56872.1"/>
    </source>
</evidence>
<keyword evidence="1" id="KW-0812">Transmembrane</keyword>
<dbReference type="AlphaFoldDB" id="A0A0V9UFS4"/>
<reference evidence="2 3" key="2">
    <citation type="journal article" date="2016" name="Genome Announc.">
        <title>Draft Genome Sequence of a Versatile Hydrocarbon-Degrading Bacterium, Rhodococcus pyridinivorans Strain KG-16, Collected from Oil Fields in India.</title>
        <authorList>
            <person name="Aggarwal R.K."/>
            <person name="Dawar C."/>
            <person name="Phanindranath R."/>
            <person name="Mutnuri L."/>
            <person name="Dayal A.M."/>
        </authorList>
    </citation>
    <scope>NUCLEOTIDE SEQUENCE [LARGE SCALE GENOMIC DNA]</scope>
    <source>
        <strain evidence="2 3">KG-16</strain>
    </source>
</reference>
<reference evidence="3" key="1">
    <citation type="submission" date="2015-01" db="EMBL/GenBank/DDBJ databases">
        <title>Draft genome sequence of Rhodococcus pyridinivorans strain KG-16, a hydrocarbon-degrading bacterium.</title>
        <authorList>
            <person name="Aggarwal R.K."/>
            <person name="Dawar C."/>
        </authorList>
    </citation>
    <scope>NUCLEOTIDE SEQUENCE [LARGE SCALE GENOMIC DNA]</scope>
    <source>
        <strain evidence="3">KG-16</strain>
    </source>
</reference>
<name>A0A0V9UFS4_9NOCA</name>
<dbReference type="GeneID" id="29937177"/>
<feature type="transmembrane region" description="Helical" evidence="1">
    <location>
        <begin position="101"/>
        <end position="118"/>
    </location>
</feature>